<dbReference type="GO" id="GO:0005777">
    <property type="term" value="C:peroxisome"/>
    <property type="evidence" value="ECO:0007669"/>
    <property type="project" value="EnsemblFungi"/>
</dbReference>
<evidence type="ECO:0008006" key="3">
    <source>
        <dbReference type="Google" id="ProtNLM"/>
    </source>
</evidence>
<dbReference type="PANTHER" id="PTHR28048">
    <property type="entry name" value="ACR195WP"/>
    <property type="match status" value="1"/>
</dbReference>
<organism evidence="1 2">
    <name type="scientific">Naumovozyma dairenensis (strain ATCC 10597 / BCRC 20456 / CBS 421 / NBRC 0211 / NRRL Y-12639)</name>
    <name type="common">Saccharomyces dairenensis</name>
    <dbReference type="NCBI Taxonomy" id="1071378"/>
    <lineage>
        <taxon>Eukaryota</taxon>
        <taxon>Fungi</taxon>
        <taxon>Dikarya</taxon>
        <taxon>Ascomycota</taxon>
        <taxon>Saccharomycotina</taxon>
        <taxon>Saccharomycetes</taxon>
        <taxon>Saccharomycetales</taxon>
        <taxon>Saccharomycetaceae</taxon>
        <taxon>Naumovozyma</taxon>
    </lineage>
</organism>
<dbReference type="EMBL" id="HE580267">
    <property type="protein sequence ID" value="CCD22356.1"/>
    <property type="molecule type" value="Genomic_DNA"/>
</dbReference>
<dbReference type="GO" id="GO:0051131">
    <property type="term" value="P:chaperone-mediated protein complex assembly"/>
    <property type="evidence" value="ECO:0007669"/>
    <property type="project" value="EnsemblFungi"/>
</dbReference>
<dbReference type="GeneID" id="11497472"/>
<dbReference type="Proteomes" id="UP000000689">
    <property type="component" value="Chromosome 1"/>
</dbReference>
<dbReference type="InterPro" id="IPR053092">
    <property type="entry name" value="Mitochondrial_unc_protein"/>
</dbReference>
<dbReference type="HOGENOM" id="CLU_148825_0_0_1"/>
<sequence length="107" mass="12278">MSNILSVFNPPAERNFNEEENLDCLPCQVMNSFLAIGFGTYLASGRAITYSDKDKKKGVTLKEFERRNPLWWRNSIRSIGGGLLVYGVIRGSEGWIWNKDKKYQKLT</sequence>
<name>G0W3G8_NAUDC</name>
<dbReference type="KEGG" id="ndi:NDAI_0A01980"/>
<reference evidence="1 2" key="1">
    <citation type="journal article" date="2011" name="Proc. Natl. Acad. Sci. U.S.A.">
        <title>Evolutionary erosion of yeast sex chromosomes by mating-type switching accidents.</title>
        <authorList>
            <person name="Gordon J.L."/>
            <person name="Armisen D."/>
            <person name="Proux-Wera E."/>
            <person name="Oheigeartaigh S.S."/>
            <person name="Byrne K.P."/>
            <person name="Wolfe K.H."/>
        </authorList>
    </citation>
    <scope>NUCLEOTIDE SEQUENCE [LARGE SCALE GENOMIC DNA]</scope>
    <source>
        <strain evidence="2">ATCC 10597 / BCRC 20456 / CBS 421 / NBRC 0211 / NRRL Y-12639</strain>
    </source>
</reference>
<gene>
    <name evidence="1" type="primary">NDAI0A01980</name>
    <name evidence="1" type="ordered locus">NDAI_0A01980</name>
</gene>
<dbReference type="eggNOG" id="ENOG502S2HK">
    <property type="taxonomic scope" value="Eukaryota"/>
</dbReference>
<dbReference type="GO" id="GO:0015035">
    <property type="term" value="F:protein-disulfide reductase activity"/>
    <property type="evidence" value="ECO:0007669"/>
    <property type="project" value="EnsemblFungi"/>
</dbReference>
<evidence type="ECO:0000313" key="2">
    <source>
        <dbReference type="Proteomes" id="UP000000689"/>
    </source>
</evidence>
<dbReference type="RefSeq" id="XP_003667599.1">
    <property type="nucleotide sequence ID" value="XM_003667551.1"/>
</dbReference>
<dbReference type="OMA" id="EGWLWNK"/>
<evidence type="ECO:0000313" key="1">
    <source>
        <dbReference type="EMBL" id="CCD22356.1"/>
    </source>
</evidence>
<dbReference type="GO" id="GO:0006457">
    <property type="term" value="P:protein folding"/>
    <property type="evidence" value="ECO:0007669"/>
    <property type="project" value="EnsemblFungi"/>
</dbReference>
<protein>
    <recommendedName>
        <fullName evidence="3">DUF4536 domain-containing protein</fullName>
    </recommendedName>
</protein>
<dbReference type="PANTHER" id="PTHR28048:SF1">
    <property type="entry name" value="ACR195WP"/>
    <property type="match status" value="1"/>
</dbReference>
<dbReference type="GO" id="GO:0005743">
    <property type="term" value="C:mitochondrial inner membrane"/>
    <property type="evidence" value="ECO:0007669"/>
    <property type="project" value="EnsemblFungi"/>
</dbReference>
<keyword evidence="2" id="KW-1185">Reference proteome</keyword>
<accession>G0W3G8</accession>
<proteinExistence type="predicted"/>
<dbReference type="AlphaFoldDB" id="G0W3G8"/>
<dbReference type="OrthoDB" id="4083608at2759"/>